<name>J8ZV13_EDHAE</name>
<dbReference type="FunCoup" id="J8ZV13">
    <property type="interactions" value="243"/>
</dbReference>
<dbReference type="InterPro" id="IPR023405">
    <property type="entry name" value="Topo_IA_core_domain"/>
</dbReference>
<dbReference type="Pfam" id="PF01131">
    <property type="entry name" value="Topoisom_bac"/>
    <property type="match status" value="3"/>
</dbReference>
<dbReference type="InterPro" id="IPR003602">
    <property type="entry name" value="Topo_IA_DNA-bd_dom"/>
</dbReference>
<dbReference type="PANTHER" id="PTHR11390:SF21">
    <property type="entry name" value="DNA TOPOISOMERASE 3-ALPHA"/>
    <property type="match status" value="1"/>
</dbReference>
<keyword evidence="17" id="KW-1185">Reference proteome</keyword>
<dbReference type="EMBL" id="AFBI03000002">
    <property type="protein sequence ID" value="EJW03513.1"/>
    <property type="molecule type" value="Genomic_DNA"/>
</dbReference>
<dbReference type="GO" id="GO:0003917">
    <property type="term" value="F:DNA topoisomerase type I (single strand cut, ATP-independent) activity"/>
    <property type="evidence" value="ECO:0007669"/>
    <property type="project" value="UniProtKB-EC"/>
</dbReference>
<dbReference type="InterPro" id="IPR003601">
    <property type="entry name" value="Topo_IA_2"/>
</dbReference>
<evidence type="ECO:0000256" key="1">
    <source>
        <dbReference type="ARBA" id="ARBA00000213"/>
    </source>
</evidence>
<feature type="compositionally biased region" description="Polar residues" evidence="12">
    <location>
        <begin position="860"/>
        <end position="869"/>
    </location>
</feature>
<dbReference type="Pfam" id="PF01751">
    <property type="entry name" value="Toprim"/>
    <property type="match status" value="1"/>
</dbReference>
<dbReference type="InParanoid" id="J8ZV13"/>
<accession>J8ZV13</accession>
<feature type="domain" description="Toprim" evidence="13">
    <location>
        <begin position="2"/>
        <end position="144"/>
    </location>
</feature>
<keyword evidence="4" id="KW-0479">Metal-binding</keyword>
<evidence type="ECO:0000259" key="15">
    <source>
        <dbReference type="PROSITE" id="PS52039"/>
    </source>
</evidence>
<comment type="similarity">
    <text evidence="2 11">Belongs to the type IA topoisomerase family.</text>
</comment>
<proteinExistence type="inferred from homology"/>
<evidence type="ECO:0000256" key="12">
    <source>
        <dbReference type="SAM" id="MobiDB-lite"/>
    </source>
</evidence>
<reference evidence="17" key="2">
    <citation type="submission" date="2015-07" db="EMBL/GenBank/DDBJ databases">
        <title>Contrasting host-pathogen interactions and genome evolution in two generalist and specialist microsporidian pathogens of mosquitoes.</title>
        <authorList>
            <consortium name="The Broad Institute Genomics Platform"/>
            <consortium name="The Broad Institute Genome Sequencing Center for Infectious Disease"/>
            <person name="Cuomo C.A."/>
            <person name="Sanscrainte N.D."/>
            <person name="Goldberg J.M."/>
            <person name="Heiman D."/>
            <person name="Young S."/>
            <person name="Zeng Q."/>
            <person name="Becnel J.J."/>
            <person name="Birren B.W."/>
        </authorList>
    </citation>
    <scope>NUCLEOTIDE SEQUENCE [LARGE SCALE GENOMIC DNA]</scope>
    <source>
        <strain evidence="17">USNM 41457</strain>
    </source>
</reference>
<dbReference type="GO" id="GO:0006281">
    <property type="term" value="P:DNA repair"/>
    <property type="evidence" value="ECO:0007669"/>
    <property type="project" value="TreeGrafter"/>
</dbReference>
<keyword evidence="7 11" id="KW-0799">Topoisomerase</keyword>
<evidence type="ECO:0000256" key="4">
    <source>
        <dbReference type="ARBA" id="ARBA00022723"/>
    </source>
</evidence>
<dbReference type="InterPro" id="IPR013826">
    <property type="entry name" value="Topo_IA_cen_sub3"/>
</dbReference>
<feature type="compositionally biased region" description="Acidic residues" evidence="12">
    <location>
        <begin position="847"/>
        <end position="856"/>
    </location>
</feature>
<evidence type="ECO:0000256" key="2">
    <source>
        <dbReference type="ARBA" id="ARBA00009446"/>
    </source>
</evidence>
<gene>
    <name evidence="16" type="ORF">EDEG_00195</name>
</gene>
<dbReference type="GO" id="GO:0006265">
    <property type="term" value="P:DNA topological change"/>
    <property type="evidence" value="ECO:0007669"/>
    <property type="project" value="InterPro"/>
</dbReference>
<feature type="domain" description="Topo IA-type catalytic" evidence="15">
    <location>
        <begin position="158"/>
        <end position="827"/>
    </location>
</feature>
<keyword evidence="5 10" id="KW-0863">Zinc-finger</keyword>
<evidence type="ECO:0000256" key="11">
    <source>
        <dbReference type="RuleBase" id="RU362092"/>
    </source>
</evidence>
<dbReference type="InterPro" id="IPR006171">
    <property type="entry name" value="TOPRIM_dom"/>
</dbReference>
<dbReference type="AlphaFoldDB" id="J8ZV13"/>
<dbReference type="Gene3D" id="2.70.20.10">
    <property type="entry name" value="Topoisomerase I, domain 3"/>
    <property type="match status" value="3"/>
</dbReference>
<evidence type="ECO:0000256" key="8">
    <source>
        <dbReference type="ARBA" id="ARBA00023125"/>
    </source>
</evidence>
<comment type="catalytic activity">
    <reaction evidence="1 11">
        <text>ATP-independent breakage of single-stranded DNA, followed by passage and rejoining.</text>
        <dbReference type="EC" id="5.6.2.1"/>
    </reaction>
</comment>
<reference evidence="16 17" key="1">
    <citation type="submission" date="2011-08" db="EMBL/GenBank/DDBJ databases">
        <authorList>
            <person name="Liu Z.J."/>
            <person name="Shi F.L."/>
            <person name="Lu J.Q."/>
            <person name="Li M."/>
            <person name="Wang Z.L."/>
        </authorList>
    </citation>
    <scope>NUCLEOTIDE SEQUENCE [LARGE SCALE GENOMIC DNA]</scope>
    <source>
        <strain evidence="16 17">USNM 41457</strain>
    </source>
</reference>
<dbReference type="InterPro" id="IPR013825">
    <property type="entry name" value="Topo_IA_cen_sub2"/>
</dbReference>
<keyword evidence="6" id="KW-0862">Zinc</keyword>
<evidence type="ECO:0000256" key="3">
    <source>
        <dbReference type="ARBA" id="ARBA00012891"/>
    </source>
</evidence>
<feature type="domain" description="GRF-type" evidence="14">
    <location>
        <begin position="969"/>
        <end position="1010"/>
    </location>
</feature>
<protein>
    <recommendedName>
        <fullName evidence="3 11">DNA topoisomerase</fullName>
        <ecNumber evidence="3 11">5.6.2.1</ecNumber>
    </recommendedName>
</protein>
<dbReference type="SMART" id="SM00437">
    <property type="entry name" value="TOP1Ac"/>
    <property type="match status" value="1"/>
</dbReference>
<dbReference type="PRINTS" id="PR00417">
    <property type="entry name" value="PRTPISMRASEI"/>
</dbReference>
<dbReference type="SUPFAM" id="SSF56712">
    <property type="entry name" value="Prokaryotic type I DNA topoisomerase"/>
    <property type="match status" value="2"/>
</dbReference>
<dbReference type="GO" id="GO:0031422">
    <property type="term" value="C:RecQ family helicase-topoisomerase III complex"/>
    <property type="evidence" value="ECO:0007669"/>
    <property type="project" value="TreeGrafter"/>
</dbReference>
<dbReference type="EC" id="5.6.2.1" evidence="3 11"/>
<sequence length="1086" mass="124990">MIILNVAEKPSVAKTISSLLSNNVHITKSDCKFTPNLKFVFKNNDMIFTSVLGHLFNNDFGSEYNDWANVNPKSLLSADIQRKVVKENINICKNLKKLAQKADLLIIWTDCDREGENIGCEIRDIVYQVRKLNTKRAVFSGITLREIKNSFENLKNLNELASEAVNARIELDLRIGSAFTRLQTLSFNRGSVISYGPCQIPTLGFVVDRMLEKENFIGENFFTLNLIITKENVPIKCIAKKKSRFSDKLVNTENLIPGISCASDTLHKNEDFLHTQLYVNKELNNPKNKKTHSGHQHDIFKWKRGNLFDKNFVLFMFKAISDASVCYVKSVEKKRVEKIRPLPLRTVELQKACASIFKISSHEVMNVAEKLYNNGYISYPRTETDSFSPGFKFVDIINELSKDNHFTNYCKKLENGMMCNPRKGKNNDMAHAPIYPLKSGSNLSGVERKIYEYVSRRFLGCISKNATGFETKVEIIIRFKNRGDFFFCNSNSIIHPQIFNTQETENQISKFAKTSNDDIKELSNYKNNSMNENLTNADFNKNLDLFENENIKNDILYDKITNCDYLLAQKNDNSDAKTYHEKYFQERSENNSCKRRKEFSSPFDITENGAQYHYLGEKNHQNNKENTIESLLNEEIFHLTGFEVVEKNYLEVFTYDKWDEKHIFEYTPNDTLTLLRNGYITIDLKYNSLFKESTNSSIHISKSSGVGTSMLYSKLTIDEGKTKPPDYLTEPDLINLMDKNGIGTDATIAEHIHKIQDRNYCKKKGKFFIATNLGKGLILGFRQIGLIKMTNPKLRSSLEKSLCAISVGECIKGDVLARELAIYENIYDVLNSKIDQVHLNIKKLEDNDNNSSDDMEPQGKSHNSSNTNIFKNEKNKNVIQIPRNKKILGDGVVENLENIISTQISKLHKNNDFKGSYLSHINLRDDNFECKNNNSQHNTIYQNAFFNTGLHSINNMNDLYEDNTIIPICDCKKNTRLNVTNKKGENYGKKFYSCSNWPNGCDFFKWADPIQPKNHKSNGAHDIDSKNRNNNRNRYIKDRNKINEKCYCGYETIEKVATTEKNKGRSFLSCCKAYKACKFFKWLDEL</sequence>
<dbReference type="GO" id="GO:0005634">
    <property type="term" value="C:nucleus"/>
    <property type="evidence" value="ECO:0007669"/>
    <property type="project" value="TreeGrafter"/>
</dbReference>
<dbReference type="Proteomes" id="UP000003163">
    <property type="component" value="Unassembled WGS sequence"/>
</dbReference>
<dbReference type="VEuPathDB" id="MicrosporidiaDB:EDEG_00195"/>
<dbReference type="Gene3D" id="3.40.50.140">
    <property type="match status" value="1"/>
</dbReference>
<dbReference type="GO" id="GO:0003677">
    <property type="term" value="F:DNA binding"/>
    <property type="evidence" value="ECO:0007669"/>
    <property type="project" value="UniProtKB-KW"/>
</dbReference>
<evidence type="ECO:0000256" key="10">
    <source>
        <dbReference type="PROSITE-ProRule" id="PRU01343"/>
    </source>
</evidence>
<evidence type="ECO:0000259" key="13">
    <source>
        <dbReference type="PROSITE" id="PS50880"/>
    </source>
</evidence>
<dbReference type="GO" id="GO:0006310">
    <property type="term" value="P:DNA recombination"/>
    <property type="evidence" value="ECO:0007669"/>
    <property type="project" value="TreeGrafter"/>
</dbReference>
<dbReference type="PROSITE" id="PS51999">
    <property type="entry name" value="ZF_GRF"/>
    <property type="match status" value="2"/>
</dbReference>
<feature type="region of interest" description="Disordered" evidence="12">
    <location>
        <begin position="1015"/>
        <end position="1034"/>
    </location>
</feature>
<keyword evidence="8 11" id="KW-0238">DNA-binding</keyword>
<evidence type="ECO:0000313" key="17">
    <source>
        <dbReference type="Proteomes" id="UP000003163"/>
    </source>
</evidence>
<evidence type="ECO:0000256" key="5">
    <source>
        <dbReference type="ARBA" id="ARBA00022771"/>
    </source>
</evidence>
<dbReference type="OMA" id="VIHNVYS"/>
<dbReference type="HOGENOM" id="CLU_002929_1_1_1"/>
<organism evidence="16 17">
    <name type="scientific">Edhazardia aedis (strain USNM 41457)</name>
    <name type="common">Microsporidian parasite</name>
    <dbReference type="NCBI Taxonomy" id="1003232"/>
    <lineage>
        <taxon>Eukaryota</taxon>
        <taxon>Fungi</taxon>
        <taxon>Fungi incertae sedis</taxon>
        <taxon>Microsporidia</taxon>
        <taxon>Edhazardia</taxon>
    </lineage>
</organism>
<dbReference type="Pfam" id="PF06839">
    <property type="entry name" value="Zn_ribbon_GRF"/>
    <property type="match status" value="2"/>
</dbReference>
<dbReference type="SMART" id="SM00493">
    <property type="entry name" value="TOPRIM"/>
    <property type="match status" value="1"/>
</dbReference>
<dbReference type="InterPro" id="IPR013497">
    <property type="entry name" value="Topo_IA_cen"/>
</dbReference>
<dbReference type="GO" id="GO:0008270">
    <property type="term" value="F:zinc ion binding"/>
    <property type="evidence" value="ECO:0007669"/>
    <property type="project" value="UniProtKB-KW"/>
</dbReference>
<evidence type="ECO:0000256" key="9">
    <source>
        <dbReference type="ARBA" id="ARBA00023235"/>
    </source>
</evidence>
<feature type="domain" description="GRF-type" evidence="14">
    <location>
        <begin position="1046"/>
        <end position="1086"/>
    </location>
</feature>
<evidence type="ECO:0000259" key="14">
    <source>
        <dbReference type="PROSITE" id="PS51999"/>
    </source>
</evidence>
<dbReference type="PROSITE" id="PS52039">
    <property type="entry name" value="TOPO_IA_2"/>
    <property type="match status" value="1"/>
</dbReference>
<dbReference type="PROSITE" id="PS50880">
    <property type="entry name" value="TOPRIM"/>
    <property type="match status" value="1"/>
</dbReference>
<comment type="caution">
    <text evidence="16">The sequence shown here is derived from an EMBL/GenBank/DDBJ whole genome shotgun (WGS) entry which is preliminary data.</text>
</comment>
<evidence type="ECO:0000256" key="7">
    <source>
        <dbReference type="ARBA" id="ARBA00023029"/>
    </source>
</evidence>
<dbReference type="PANTHER" id="PTHR11390">
    <property type="entry name" value="PROKARYOTIC DNA TOPOISOMERASE"/>
    <property type="match status" value="1"/>
</dbReference>
<dbReference type="CDD" id="cd03362">
    <property type="entry name" value="TOPRIM_TopoIA_TopoIII"/>
    <property type="match status" value="1"/>
</dbReference>
<comment type="function">
    <text evidence="11">Introduces a single-strand break via transesterification at a target site in duplex DNA. Releases the supercoiling and torsional tension of DNA introduced during the DNA replication and transcription by transiently cleaving and rejoining one strand of the DNA duplex. The scissile phosphodiester is attacked by the catalytic tyrosine of the enzyme, resulting in the formation of a DNA-(5'-phosphotyrosyl)-enzyme intermediate and the expulsion of a 3'-OH DNA strand.</text>
</comment>
<dbReference type="InterPro" id="IPR010666">
    <property type="entry name" value="Znf_GRF"/>
</dbReference>
<dbReference type="SMART" id="SM00436">
    <property type="entry name" value="TOP1Bc"/>
    <property type="match status" value="1"/>
</dbReference>
<dbReference type="Gene3D" id="1.10.460.10">
    <property type="entry name" value="Topoisomerase I, domain 2"/>
    <property type="match status" value="2"/>
</dbReference>
<feature type="region of interest" description="Disordered" evidence="12">
    <location>
        <begin position="845"/>
        <end position="869"/>
    </location>
</feature>
<dbReference type="OrthoDB" id="430051at2759"/>
<evidence type="ECO:0000313" key="16">
    <source>
        <dbReference type="EMBL" id="EJW03513.1"/>
    </source>
</evidence>
<dbReference type="FunFam" id="1.10.290.10:FF:000001">
    <property type="entry name" value="DNA topoisomerase"/>
    <property type="match status" value="1"/>
</dbReference>
<evidence type="ECO:0000256" key="6">
    <source>
        <dbReference type="ARBA" id="ARBA00022833"/>
    </source>
</evidence>
<dbReference type="InterPro" id="IPR000380">
    <property type="entry name" value="Topo_IA"/>
</dbReference>
<dbReference type="Gene3D" id="1.10.290.10">
    <property type="entry name" value="Topoisomerase I, domain 4"/>
    <property type="match status" value="1"/>
</dbReference>
<dbReference type="InterPro" id="IPR034144">
    <property type="entry name" value="TOPRIM_TopoIII"/>
</dbReference>
<keyword evidence="9 11" id="KW-0413">Isomerase</keyword>
<dbReference type="InterPro" id="IPR013824">
    <property type="entry name" value="Topo_IA_cen_sub1"/>
</dbReference>
<dbReference type="STRING" id="1003232.J8ZV13"/>